<proteinExistence type="predicted"/>
<reference evidence="2 3" key="1">
    <citation type="journal article" date="2013" name="Proc. Natl. Acad. Sci. U.S.A.">
        <title>Genome of an arbuscular mycorrhizal fungus provides insight into the oldest plant symbiosis.</title>
        <authorList>
            <person name="Tisserant E."/>
            <person name="Malbreil M."/>
            <person name="Kuo A."/>
            <person name="Kohler A."/>
            <person name="Symeonidi A."/>
            <person name="Balestrini R."/>
            <person name="Charron P."/>
            <person name="Duensing N."/>
            <person name="Frei Dit Frey N."/>
            <person name="Gianinazzi-Pearson V."/>
            <person name="Gilbert L.B."/>
            <person name="Handa Y."/>
            <person name="Herr J.R."/>
            <person name="Hijri M."/>
            <person name="Koul R."/>
            <person name="Kawaguchi M."/>
            <person name="Krajinski F."/>
            <person name="Lammers P.J."/>
            <person name="Masclaux F.G."/>
            <person name="Murat C."/>
            <person name="Morin E."/>
            <person name="Ndikumana S."/>
            <person name="Pagni M."/>
            <person name="Petitpierre D."/>
            <person name="Requena N."/>
            <person name="Rosikiewicz P."/>
            <person name="Riley R."/>
            <person name="Saito K."/>
            <person name="San Clemente H."/>
            <person name="Shapiro H."/>
            <person name="van Tuinen D."/>
            <person name="Becard G."/>
            <person name="Bonfante P."/>
            <person name="Paszkowski U."/>
            <person name="Shachar-Hill Y.Y."/>
            <person name="Tuskan G.A."/>
            <person name="Young P.W."/>
            <person name="Sanders I.R."/>
            <person name="Henrissat B."/>
            <person name="Rensing S.A."/>
            <person name="Grigoriev I.V."/>
            <person name="Corradi N."/>
            <person name="Roux C."/>
            <person name="Martin F."/>
        </authorList>
    </citation>
    <scope>NUCLEOTIDE SEQUENCE [LARGE SCALE GENOMIC DNA]</scope>
    <source>
        <strain evidence="2 3">DAOM 197198</strain>
    </source>
</reference>
<feature type="transmembrane region" description="Helical" evidence="1">
    <location>
        <begin position="6"/>
        <end position="28"/>
    </location>
</feature>
<reference evidence="2 3" key="2">
    <citation type="journal article" date="2018" name="New Phytol.">
        <title>High intraspecific genome diversity in the model arbuscular mycorrhizal symbiont Rhizophagus irregularis.</title>
        <authorList>
            <person name="Chen E.C.H."/>
            <person name="Morin E."/>
            <person name="Beaudet D."/>
            <person name="Noel J."/>
            <person name="Yildirir G."/>
            <person name="Ndikumana S."/>
            <person name="Charron P."/>
            <person name="St-Onge C."/>
            <person name="Giorgi J."/>
            <person name="Kruger M."/>
            <person name="Marton T."/>
            <person name="Ropars J."/>
            <person name="Grigoriev I.V."/>
            <person name="Hainaut M."/>
            <person name="Henrissat B."/>
            <person name="Roux C."/>
            <person name="Martin F."/>
            <person name="Corradi N."/>
        </authorList>
    </citation>
    <scope>NUCLEOTIDE SEQUENCE [LARGE SCALE GENOMIC DNA]</scope>
    <source>
        <strain evidence="2 3">DAOM 197198</strain>
    </source>
</reference>
<feature type="transmembrane region" description="Helical" evidence="1">
    <location>
        <begin position="40"/>
        <end position="56"/>
    </location>
</feature>
<keyword evidence="1" id="KW-1133">Transmembrane helix</keyword>
<organism evidence="2 3">
    <name type="scientific">Rhizophagus irregularis (strain DAOM 181602 / DAOM 197198 / MUCL 43194)</name>
    <name type="common">Arbuscular mycorrhizal fungus</name>
    <name type="synonym">Glomus intraradices</name>
    <dbReference type="NCBI Taxonomy" id="747089"/>
    <lineage>
        <taxon>Eukaryota</taxon>
        <taxon>Fungi</taxon>
        <taxon>Fungi incertae sedis</taxon>
        <taxon>Mucoromycota</taxon>
        <taxon>Glomeromycotina</taxon>
        <taxon>Glomeromycetes</taxon>
        <taxon>Glomerales</taxon>
        <taxon>Glomeraceae</taxon>
        <taxon>Rhizophagus</taxon>
    </lineage>
</organism>
<dbReference type="EMBL" id="AUPC02000002">
    <property type="protein sequence ID" value="POG82963.1"/>
    <property type="molecule type" value="Genomic_DNA"/>
</dbReference>
<name>A0A2P4QZ73_RHIID</name>
<sequence length="68" mass="8134">MKRIQMLNILVKYLHLAICQNLLIHLLLFHILKEQIIKKIIRLIIRYVLIVINYLLKNYGAKNVTHTV</sequence>
<keyword evidence="1" id="KW-0812">Transmembrane</keyword>
<dbReference type="AlphaFoldDB" id="A0A2P4QZ73"/>
<dbReference type="Proteomes" id="UP000018888">
    <property type="component" value="Unassembled WGS sequence"/>
</dbReference>
<keyword evidence="3" id="KW-1185">Reference proteome</keyword>
<gene>
    <name evidence="2" type="ORF">GLOIN_2v1491771</name>
</gene>
<comment type="caution">
    <text evidence="2">The sequence shown here is derived from an EMBL/GenBank/DDBJ whole genome shotgun (WGS) entry which is preliminary data.</text>
</comment>
<evidence type="ECO:0000256" key="1">
    <source>
        <dbReference type="SAM" id="Phobius"/>
    </source>
</evidence>
<evidence type="ECO:0000313" key="2">
    <source>
        <dbReference type="EMBL" id="POG82963.1"/>
    </source>
</evidence>
<accession>A0A2P4QZ73</accession>
<protein>
    <submittedName>
        <fullName evidence="2">Uncharacterized protein</fullName>
    </submittedName>
</protein>
<keyword evidence="1" id="KW-0472">Membrane</keyword>
<evidence type="ECO:0000313" key="3">
    <source>
        <dbReference type="Proteomes" id="UP000018888"/>
    </source>
</evidence>